<protein>
    <recommendedName>
        <fullName evidence="3">Type IV pilus assembly protein PilV</fullName>
    </recommendedName>
</protein>
<dbReference type="EMBL" id="AP025730">
    <property type="protein sequence ID" value="BDI04681.1"/>
    <property type="molecule type" value="Genomic_DNA"/>
</dbReference>
<keyword evidence="2" id="KW-1185">Reference proteome</keyword>
<evidence type="ECO:0000313" key="2">
    <source>
        <dbReference type="Proteomes" id="UP001057498"/>
    </source>
</evidence>
<accession>A0ABN6PI30</accession>
<proteinExistence type="predicted"/>
<evidence type="ECO:0000313" key="1">
    <source>
        <dbReference type="EMBL" id="BDI04681.1"/>
    </source>
</evidence>
<organism evidence="1 2">
    <name type="scientific">Sphaerotilus microaerophilus</name>
    <dbReference type="NCBI Taxonomy" id="2914710"/>
    <lineage>
        <taxon>Bacteria</taxon>
        <taxon>Pseudomonadati</taxon>
        <taxon>Pseudomonadota</taxon>
        <taxon>Betaproteobacteria</taxon>
        <taxon>Burkholderiales</taxon>
        <taxon>Sphaerotilaceae</taxon>
        <taxon>Sphaerotilus</taxon>
    </lineage>
</organism>
<name>A0ABN6PI30_9BURK</name>
<reference evidence="1" key="1">
    <citation type="submission" date="2022-04" db="EMBL/GenBank/DDBJ databases">
        <title>Whole genome sequence of Sphaerotilus sp. FB-5.</title>
        <authorList>
            <person name="Takeda M."/>
            <person name="Narihara S."/>
            <person name="Akimoto M."/>
            <person name="Akimoto R."/>
            <person name="Nishiyashiki S."/>
            <person name="Murakami T."/>
        </authorList>
    </citation>
    <scope>NUCLEOTIDE SEQUENCE</scope>
    <source>
        <strain evidence="1">FB-5</strain>
    </source>
</reference>
<evidence type="ECO:0008006" key="3">
    <source>
        <dbReference type="Google" id="ProtNLM"/>
    </source>
</evidence>
<dbReference type="Proteomes" id="UP001057498">
    <property type="component" value="Chromosome"/>
</dbReference>
<gene>
    <name evidence="1" type="ORF">CATMQ487_16510</name>
</gene>
<sequence>MVEVLTALLILSLGVLGMAALHSRAMQYSLDAEDRNRAALLANELATTMWLVQSTSLASTTLTAWQTKVSTQSSGGLPNGSGAVSTDAAGVATITITWRPPSRPSSAGSLQYVTKVLLP</sequence>